<evidence type="ECO:0000256" key="9">
    <source>
        <dbReference type="ARBA" id="ARBA00032024"/>
    </source>
</evidence>
<comment type="catalytic activity">
    <reaction evidence="10 11">
        <text>(R)-pantoate + NADP(+) = 2-dehydropantoate + NADPH + H(+)</text>
        <dbReference type="Rhea" id="RHEA:16233"/>
        <dbReference type="ChEBI" id="CHEBI:11561"/>
        <dbReference type="ChEBI" id="CHEBI:15378"/>
        <dbReference type="ChEBI" id="CHEBI:15980"/>
        <dbReference type="ChEBI" id="CHEBI:57783"/>
        <dbReference type="ChEBI" id="CHEBI:58349"/>
        <dbReference type="EC" id="1.1.1.169"/>
    </reaction>
</comment>
<evidence type="ECO:0000256" key="6">
    <source>
        <dbReference type="ARBA" id="ARBA00022655"/>
    </source>
</evidence>
<dbReference type="InterPro" id="IPR013752">
    <property type="entry name" value="KPA_reductase"/>
</dbReference>
<feature type="domain" description="Ketopantoate reductase N-terminal" evidence="12">
    <location>
        <begin position="13"/>
        <end position="159"/>
    </location>
</feature>
<comment type="caution">
    <text evidence="14">The sequence shown here is derived from an EMBL/GenBank/DDBJ whole genome shotgun (WGS) entry which is preliminary data.</text>
</comment>
<keyword evidence="6 11" id="KW-0566">Pantothenate biosynthesis</keyword>
<gene>
    <name evidence="14" type="ORF">QWJ41_17165</name>
</gene>
<proteinExistence type="inferred from homology"/>
<dbReference type="Gene3D" id="3.40.50.720">
    <property type="entry name" value="NAD(P)-binding Rossmann-like Domain"/>
    <property type="match status" value="1"/>
</dbReference>
<dbReference type="InterPro" id="IPR008927">
    <property type="entry name" value="6-PGluconate_DH-like_C_sf"/>
</dbReference>
<dbReference type="NCBIfam" id="TIGR00745">
    <property type="entry name" value="apbA_panE"/>
    <property type="match status" value="1"/>
</dbReference>
<accession>A0ABT8TU31</accession>
<name>A0ABT8TU31_9ACTN</name>
<evidence type="ECO:0000256" key="11">
    <source>
        <dbReference type="RuleBase" id="RU362068"/>
    </source>
</evidence>
<feature type="domain" description="Ketopantoate reductase C-terminal" evidence="13">
    <location>
        <begin position="190"/>
        <end position="307"/>
    </location>
</feature>
<evidence type="ECO:0000256" key="10">
    <source>
        <dbReference type="ARBA" id="ARBA00048793"/>
    </source>
</evidence>
<evidence type="ECO:0000256" key="4">
    <source>
        <dbReference type="ARBA" id="ARBA00013014"/>
    </source>
</evidence>
<dbReference type="Pfam" id="PF02558">
    <property type="entry name" value="ApbA"/>
    <property type="match status" value="1"/>
</dbReference>
<keyword evidence="7 11" id="KW-0521">NADP</keyword>
<dbReference type="InterPro" id="IPR003710">
    <property type="entry name" value="ApbA"/>
</dbReference>
<evidence type="ECO:0000256" key="8">
    <source>
        <dbReference type="ARBA" id="ARBA00023002"/>
    </source>
</evidence>
<organism evidence="14 15">
    <name type="scientific">Nocardioides cremeus</name>
    <dbReference type="NCBI Taxonomy" id="3058044"/>
    <lineage>
        <taxon>Bacteria</taxon>
        <taxon>Bacillati</taxon>
        <taxon>Actinomycetota</taxon>
        <taxon>Actinomycetes</taxon>
        <taxon>Propionibacteriales</taxon>
        <taxon>Nocardioidaceae</taxon>
        <taxon>Nocardioides</taxon>
    </lineage>
</organism>
<comment type="similarity">
    <text evidence="3 11">Belongs to the ketopantoate reductase family.</text>
</comment>
<keyword evidence="8 11" id="KW-0560">Oxidoreductase</keyword>
<sequence>MSAESAGGPHRYVVVGVGAVGGGVAALLHEAGLDVTAVARGEHLARLRAEGLRLSVGHEERVVRLRTVGSVGEVDWHDETVVLLAVKSQQTAAVLADLAAHAPPETPVVCLQNGVSNERAALRHFAHVHAVTVMMPASHLAPGRVVVHSLGAPGLLDVGSYPAGVDAVDEALSADLRAAGFESLPRPDAMAWKHRKLLMNLGNGVDAACQDGAAAERLVALVREEGERVLRAAGVAVVSREDDLARRGELLRPLVRRDEAGSSTWQSLARRTGDVEVDHLNGEVVLLGRLHGVPTPANELVQRTVNRLARDASDVRAMDAADLLTVLGEQV</sequence>
<evidence type="ECO:0000256" key="7">
    <source>
        <dbReference type="ARBA" id="ARBA00022857"/>
    </source>
</evidence>
<dbReference type="Proteomes" id="UP001168363">
    <property type="component" value="Unassembled WGS sequence"/>
</dbReference>
<dbReference type="EMBL" id="JAULSC010000021">
    <property type="protein sequence ID" value="MDO3397459.1"/>
    <property type="molecule type" value="Genomic_DNA"/>
</dbReference>
<dbReference type="Gene3D" id="1.10.1040.10">
    <property type="entry name" value="N-(1-d-carboxylethyl)-l-norvaline Dehydrogenase, domain 2"/>
    <property type="match status" value="1"/>
</dbReference>
<dbReference type="InterPro" id="IPR013332">
    <property type="entry name" value="KPR_N"/>
</dbReference>
<evidence type="ECO:0000313" key="14">
    <source>
        <dbReference type="EMBL" id="MDO3397459.1"/>
    </source>
</evidence>
<dbReference type="GO" id="GO:0008677">
    <property type="term" value="F:2-dehydropantoate 2-reductase activity"/>
    <property type="evidence" value="ECO:0007669"/>
    <property type="project" value="UniProtKB-EC"/>
</dbReference>
<dbReference type="EC" id="1.1.1.169" evidence="4 11"/>
<reference evidence="14" key="1">
    <citation type="submission" date="2023-06" db="EMBL/GenBank/DDBJ databases">
        <title>Genome sequence of Nocardioides sp. SOB44.</title>
        <authorList>
            <person name="Zhang G."/>
        </authorList>
    </citation>
    <scope>NUCLEOTIDE SEQUENCE</scope>
    <source>
        <strain evidence="14">SOB44</strain>
    </source>
</reference>
<dbReference type="PANTHER" id="PTHR43765">
    <property type="entry name" value="2-DEHYDROPANTOATE 2-REDUCTASE-RELATED"/>
    <property type="match status" value="1"/>
</dbReference>
<dbReference type="InterPro" id="IPR013328">
    <property type="entry name" value="6PGD_dom2"/>
</dbReference>
<dbReference type="SUPFAM" id="SSF51735">
    <property type="entry name" value="NAD(P)-binding Rossmann-fold domains"/>
    <property type="match status" value="1"/>
</dbReference>
<protein>
    <recommendedName>
        <fullName evidence="5 11">2-dehydropantoate 2-reductase</fullName>
        <ecNumber evidence="4 11">1.1.1.169</ecNumber>
    </recommendedName>
    <alternativeName>
        <fullName evidence="9 11">Ketopantoate reductase</fullName>
    </alternativeName>
</protein>
<evidence type="ECO:0000256" key="5">
    <source>
        <dbReference type="ARBA" id="ARBA00019465"/>
    </source>
</evidence>
<comment type="function">
    <text evidence="1 11">Catalyzes the NADPH-dependent reduction of ketopantoate into pantoic acid.</text>
</comment>
<dbReference type="Pfam" id="PF08546">
    <property type="entry name" value="ApbA_C"/>
    <property type="match status" value="1"/>
</dbReference>
<comment type="pathway">
    <text evidence="2 11">Cofactor biosynthesis; (R)-pantothenate biosynthesis; (R)-pantoate from 3-methyl-2-oxobutanoate: step 2/2.</text>
</comment>
<evidence type="ECO:0000259" key="13">
    <source>
        <dbReference type="Pfam" id="PF08546"/>
    </source>
</evidence>
<dbReference type="PANTHER" id="PTHR43765:SF2">
    <property type="entry name" value="2-DEHYDROPANTOATE 2-REDUCTASE"/>
    <property type="match status" value="1"/>
</dbReference>
<evidence type="ECO:0000256" key="2">
    <source>
        <dbReference type="ARBA" id="ARBA00004994"/>
    </source>
</evidence>
<evidence type="ECO:0000259" key="12">
    <source>
        <dbReference type="Pfam" id="PF02558"/>
    </source>
</evidence>
<dbReference type="RefSeq" id="WP_302709641.1">
    <property type="nucleotide sequence ID" value="NZ_JAULSC010000021.1"/>
</dbReference>
<dbReference type="InterPro" id="IPR036291">
    <property type="entry name" value="NAD(P)-bd_dom_sf"/>
</dbReference>
<evidence type="ECO:0000256" key="1">
    <source>
        <dbReference type="ARBA" id="ARBA00002919"/>
    </source>
</evidence>
<evidence type="ECO:0000256" key="3">
    <source>
        <dbReference type="ARBA" id="ARBA00007870"/>
    </source>
</evidence>
<keyword evidence="15" id="KW-1185">Reference proteome</keyword>
<evidence type="ECO:0000313" key="15">
    <source>
        <dbReference type="Proteomes" id="UP001168363"/>
    </source>
</evidence>
<dbReference type="SUPFAM" id="SSF48179">
    <property type="entry name" value="6-phosphogluconate dehydrogenase C-terminal domain-like"/>
    <property type="match status" value="1"/>
</dbReference>
<dbReference type="InterPro" id="IPR050838">
    <property type="entry name" value="Ketopantoate_reductase"/>
</dbReference>